<dbReference type="Gene3D" id="3.30.1540.20">
    <property type="entry name" value="MutL, C-terminal domain, dimerisation subdomain"/>
    <property type="match status" value="1"/>
</dbReference>
<dbReference type="PANTHER" id="PTHR10073">
    <property type="entry name" value="DNA MISMATCH REPAIR PROTEIN MLH, PMS, MUTL"/>
    <property type="match status" value="1"/>
</dbReference>
<evidence type="ECO:0000256" key="6">
    <source>
        <dbReference type="SAM" id="MobiDB-lite"/>
    </source>
</evidence>
<comment type="caution">
    <text evidence="9">The sequence shown here is derived from an EMBL/GenBank/DDBJ whole genome shotgun (WGS) entry which is preliminary data.</text>
</comment>
<dbReference type="InterPro" id="IPR036890">
    <property type="entry name" value="HATPase_C_sf"/>
</dbReference>
<dbReference type="SMART" id="SM00853">
    <property type="entry name" value="MutL_C"/>
    <property type="match status" value="1"/>
</dbReference>
<sequence length="622" mass="67651">MRIRQLPDDLVNKIAAGEVIERPASIVKELVENALDAGATRIVVTTSAGGKSLIRIEDNGHGMGEEDLRLSVSRHATSKLKDDALDDIQTLGFRGEALASISAVAELSIATRAKDEELGLKLGFDGPRIVISPNPMPQGTVVEVKSLFKNVPARLKFLKSDRAEANAITDIMRRLAMSEPHVQFILQGSDRQTTNWPAQTGDSAAKNRLGQIMGNDFATNAVPVDYQRGPVRVTGMAALPTYTKANSLSQFYFVNGRPVRDKVLLGGVRGAYSDFLQRDRFPVVALFIDMPSADLDVNVHPAKSEVRFRDQGLVRAAVIRGLMNALDEAGFRASKTVSDATLAAFQPGVAGQAPPPPNAPPSSYGMSETGQPSIDPQAERTMQYQGDYGYRPSAIPPQMPRMDGLNTPSARMEDLASADMAAAEDMAMGEHPLGVARAQLFENYIVAQSEDSLIVVDQHAAHERLVYERFKAELNNGPVPAQKHLIPVVIDLPEEDCARLEDAAEALSNVGLGLERFGPAAVAVYETPALLGSSDVHKLVNDVADQLAEWDNISIVMERLEEIAARMACHGSVRSGRRLRAEEMNKLLREMEATPHSGQCIHGRPTYVQLSKVDIEKLFGRR</sequence>
<organism evidence="9 10">
    <name type="scientific">Maritalea porphyrae</name>
    <dbReference type="NCBI Taxonomy" id="880732"/>
    <lineage>
        <taxon>Bacteria</taxon>
        <taxon>Pseudomonadati</taxon>
        <taxon>Pseudomonadota</taxon>
        <taxon>Alphaproteobacteria</taxon>
        <taxon>Hyphomicrobiales</taxon>
        <taxon>Devosiaceae</taxon>
        <taxon>Maritalea</taxon>
    </lineage>
</organism>
<dbReference type="Pfam" id="PF08676">
    <property type="entry name" value="MutL_C"/>
    <property type="match status" value="1"/>
</dbReference>
<dbReference type="InterPro" id="IPR042120">
    <property type="entry name" value="MutL_C_dimsub"/>
</dbReference>
<gene>
    <name evidence="5 9" type="primary">mutL</name>
    <name evidence="9" type="ORF">GCM10007879_19980</name>
</gene>
<dbReference type="InterPro" id="IPR037198">
    <property type="entry name" value="MutL_C_sf"/>
</dbReference>
<evidence type="ECO:0000256" key="5">
    <source>
        <dbReference type="HAMAP-Rule" id="MF_00149"/>
    </source>
</evidence>
<dbReference type="InterPro" id="IPR014721">
    <property type="entry name" value="Ribsml_uS5_D2-typ_fold_subgr"/>
</dbReference>
<evidence type="ECO:0000313" key="10">
    <source>
        <dbReference type="Proteomes" id="UP001161405"/>
    </source>
</evidence>
<protein>
    <recommendedName>
        <fullName evidence="2 5">DNA mismatch repair protein MutL</fullName>
    </recommendedName>
</protein>
<evidence type="ECO:0000256" key="2">
    <source>
        <dbReference type="ARBA" id="ARBA00021975"/>
    </source>
</evidence>
<proteinExistence type="inferred from homology"/>
<evidence type="ECO:0000256" key="3">
    <source>
        <dbReference type="ARBA" id="ARBA00022763"/>
    </source>
</evidence>
<keyword evidence="3 5" id="KW-0227">DNA damage</keyword>
<accession>A0ABQ5UR77</accession>
<dbReference type="RefSeq" id="WP_284364130.1">
    <property type="nucleotide sequence ID" value="NZ_BSNI01000002.1"/>
</dbReference>
<dbReference type="Pfam" id="PF13589">
    <property type="entry name" value="HATPase_c_3"/>
    <property type="match status" value="1"/>
</dbReference>
<keyword evidence="4 5" id="KW-0234">DNA repair</keyword>
<feature type="domain" description="DNA mismatch repair protein S5" evidence="8">
    <location>
        <begin position="209"/>
        <end position="327"/>
    </location>
</feature>
<dbReference type="InterPro" id="IPR014790">
    <property type="entry name" value="MutL_C"/>
</dbReference>
<evidence type="ECO:0000256" key="1">
    <source>
        <dbReference type="ARBA" id="ARBA00006082"/>
    </source>
</evidence>
<dbReference type="CDD" id="cd16926">
    <property type="entry name" value="HATPase_MutL-MLH-PMS-like"/>
    <property type="match status" value="1"/>
</dbReference>
<reference evidence="9" key="2">
    <citation type="submission" date="2023-01" db="EMBL/GenBank/DDBJ databases">
        <title>Draft genome sequence of Maritalea porphyrae strain NBRC 107169.</title>
        <authorList>
            <person name="Sun Q."/>
            <person name="Mori K."/>
        </authorList>
    </citation>
    <scope>NUCLEOTIDE SEQUENCE</scope>
    <source>
        <strain evidence="9">NBRC 107169</strain>
    </source>
</reference>
<dbReference type="InterPro" id="IPR038973">
    <property type="entry name" value="MutL/Mlh/Pms-like"/>
</dbReference>
<dbReference type="PANTHER" id="PTHR10073:SF12">
    <property type="entry name" value="DNA MISMATCH REPAIR PROTEIN MLH1"/>
    <property type="match status" value="1"/>
</dbReference>
<dbReference type="Pfam" id="PF01119">
    <property type="entry name" value="DNA_mis_repair"/>
    <property type="match status" value="1"/>
</dbReference>
<dbReference type="InterPro" id="IPR020667">
    <property type="entry name" value="DNA_mismatch_repair_MutL"/>
</dbReference>
<keyword evidence="10" id="KW-1185">Reference proteome</keyword>
<dbReference type="Gene3D" id="3.30.1370.100">
    <property type="entry name" value="MutL, C-terminal domain, regulatory subdomain"/>
    <property type="match status" value="1"/>
</dbReference>
<evidence type="ECO:0000313" key="9">
    <source>
        <dbReference type="EMBL" id="GLQ17749.1"/>
    </source>
</evidence>
<dbReference type="InterPro" id="IPR014762">
    <property type="entry name" value="DNA_mismatch_repair_CS"/>
</dbReference>
<dbReference type="SUPFAM" id="SSF54211">
    <property type="entry name" value="Ribosomal protein S5 domain 2-like"/>
    <property type="match status" value="1"/>
</dbReference>
<feature type="region of interest" description="Disordered" evidence="6">
    <location>
        <begin position="347"/>
        <end position="374"/>
    </location>
</feature>
<dbReference type="SUPFAM" id="SSF55874">
    <property type="entry name" value="ATPase domain of HSP90 chaperone/DNA topoisomerase II/histidine kinase"/>
    <property type="match status" value="1"/>
</dbReference>
<comment type="similarity">
    <text evidence="1 5">Belongs to the DNA mismatch repair MutL/HexB family.</text>
</comment>
<dbReference type="Gene3D" id="3.30.565.10">
    <property type="entry name" value="Histidine kinase-like ATPase, C-terminal domain"/>
    <property type="match status" value="1"/>
</dbReference>
<evidence type="ECO:0000259" key="8">
    <source>
        <dbReference type="SMART" id="SM01340"/>
    </source>
</evidence>
<feature type="domain" description="MutL C-terminal dimerisation" evidence="7">
    <location>
        <begin position="436"/>
        <end position="579"/>
    </location>
</feature>
<evidence type="ECO:0000259" key="7">
    <source>
        <dbReference type="SMART" id="SM00853"/>
    </source>
</evidence>
<dbReference type="SMART" id="SM01340">
    <property type="entry name" value="DNA_mis_repair"/>
    <property type="match status" value="1"/>
</dbReference>
<dbReference type="InterPro" id="IPR013507">
    <property type="entry name" value="DNA_mismatch_S5_2-like"/>
</dbReference>
<feature type="compositionally biased region" description="Polar residues" evidence="6">
    <location>
        <begin position="364"/>
        <end position="374"/>
    </location>
</feature>
<dbReference type="HAMAP" id="MF_00149">
    <property type="entry name" value="DNA_mis_repair"/>
    <property type="match status" value="1"/>
</dbReference>
<evidence type="ECO:0000256" key="4">
    <source>
        <dbReference type="ARBA" id="ARBA00023204"/>
    </source>
</evidence>
<name>A0ABQ5UR77_9HYPH</name>
<dbReference type="InterPro" id="IPR002099">
    <property type="entry name" value="MutL/Mlh/PMS"/>
</dbReference>
<dbReference type="NCBIfam" id="NF000953">
    <property type="entry name" value="PRK00095.2-4"/>
    <property type="match status" value="1"/>
</dbReference>
<dbReference type="SUPFAM" id="SSF118116">
    <property type="entry name" value="DNA mismatch repair protein MutL"/>
    <property type="match status" value="1"/>
</dbReference>
<dbReference type="InterPro" id="IPR042121">
    <property type="entry name" value="MutL_C_regsub"/>
</dbReference>
<dbReference type="PROSITE" id="PS00058">
    <property type="entry name" value="DNA_MISMATCH_REPAIR_1"/>
    <property type="match status" value="1"/>
</dbReference>
<comment type="function">
    <text evidence="5">This protein is involved in the repair of mismatches in DNA. It is required for dam-dependent methyl-directed DNA mismatch repair. May act as a 'molecular matchmaker', a protein that promotes the formation of a stable complex between two or more DNA-binding proteins in an ATP-dependent manner without itself being part of a final effector complex.</text>
</comment>
<dbReference type="CDD" id="cd00782">
    <property type="entry name" value="MutL_Trans"/>
    <property type="match status" value="1"/>
</dbReference>
<dbReference type="Proteomes" id="UP001161405">
    <property type="component" value="Unassembled WGS sequence"/>
</dbReference>
<dbReference type="Gene3D" id="3.30.230.10">
    <property type="match status" value="1"/>
</dbReference>
<dbReference type="InterPro" id="IPR020568">
    <property type="entry name" value="Ribosomal_Su5_D2-typ_SF"/>
</dbReference>
<dbReference type="EMBL" id="BSNI01000002">
    <property type="protein sequence ID" value="GLQ17749.1"/>
    <property type="molecule type" value="Genomic_DNA"/>
</dbReference>
<dbReference type="NCBIfam" id="TIGR00585">
    <property type="entry name" value="mutl"/>
    <property type="match status" value="1"/>
</dbReference>
<reference evidence="9" key="1">
    <citation type="journal article" date="2014" name="Int. J. Syst. Evol. Microbiol.">
        <title>Complete genome of a new Firmicutes species belonging to the dominant human colonic microbiota ('Ruminococcus bicirculans') reveals two chromosomes and a selective capacity to utilize plant glucans.</title>
        <authorList>
            <consortium name="NISC Comparative Sequencing Program"/>
            <person name="Wegmann U."/>
            <person name="Louis P."/>
            <person name="Goesmann A."/>
            <person name="Henrissat B."/>
            <person name="Duncan S.H."/>
            <person name="Flint H.J."/>
        </authorList>
    </citation>
    <scope>NUCLEOTIDE SEQUENCE</scope>
    <source>
        <strain evidence="9">NBRC 107169</strain>
    </source>
</reference>